<sequence>MAVTLAAGAALVTPATAETPAAGAAHEPRWEISLAGSLPDGAWLKSVTSAGRSAWAVGSESIYEGTADGVVLRWDGRRWRQDRDPALPPVHYWNSVDASSAHDVWAYGWNDDGEYVVRHDGRRWRQVPPPELPGGENHGAAEVAAGSHRVWLAGREWLSTYAHGSWTSEKLPRGVDVIDVDSRSSRSAWAVGGFWHVGEESRPLVMRWQDGAWTETAAPDDPDLRLTDVHVASDRSVWAAGRVPAADGEGFAEPRVYHWNGRTWRDVTGPVAGLFAESVTGDGRGGIWLSGDPYGWAGPPVFWHYDGHRWTRHEGAAVTAGETQAHEVSDLAPGTWGGGPWAVGSYAHVEGTTAYQHELIERLGRR</sequence>
<protein>
    <submittedName>
        <fullName evidence="2">Uncharacterized protein</fullName>
    </submittedName>
</protein>
<feature type="chain" id="PRO_5045910979" evidence="1">
    <location>
        <begin position="18"/>
        <end position="366"/>
    </location>
</feature>
<evidence type="ECO:0000256" key="1">
    <source>
        <dbReference type="SAM" id="SignalP"/>
    </source>
</evidence>
<dbReference type="InterPro" id="IPR011043">
    <property type="entry name" value="Gal_Oxase/kelch_b-propeller"/>
</dbReference>
<evidence type="ECO:0000313" key="3">
    <source>
        <dbReference type="Proteomes" id="UP001500443"/>
    </source>
</evidence>
<reference evidence="3" key="1">
    <citation type="journal article" date="2019" name="Int. J. Syst. Evol. Microbiol.">
        <title>The Global Catalogue of Microorganisms (GCM) 10K type strain sequencing project: providing services to taxonomists for standard genome sequencing and annotation.</title>
        <authorList>
            <consortium name="The Broad Institute Genomics Platform"/>
            <consortium name="The Broad Institute Genome Sequencing Center for Infectious Disease"/>
            <person name="Wu L."/>
            <person name="Ma J."/>
        </authorList>
    </citation>
    <scope>NUCLEOTIDE SEQUENCE [LARGE SCALE GENOMIC DNA]</scope>
    <source>
        <strain evidence="3">JCM 15481</strain>
    </source>
</reference>
<proteinExistence type="predicted"/>
<keyword evidence="3" id="KW-1185">Reference proteome</keyword>
<accession>A0ABP5JY02</accession>
<keyword evidence="1" id="KW-0732">Signal</keyword>
<comment type="caution">
    <text evidence="2">The sequence shown here is derived from an EMBL/GenBank/DDBJ whole genome shotgun (WGS) entry which is preliminary data.</text>
</comment>
<dbReference type="EMBL" id="BAAAPF010000063">
    <property type="protein sequence ID" value="GAA2122003.1"/>
    <property type="molecule type" value="Genomic_DNA"/>
</dbReference>
<feature type="signal peptide" evidence="1">
    <location>
        <begin position="1"/>
        <end position="17"/>
    </location>
</feature>
<organism evidence="2 3">
    <name type="scientific">Streptomyces synnematoformans</name>
    <dbReference type="NCBI Taxonomy" id="415721"/>
    <lineage>
        <taxon>Bacteria</taxon>
        <taxon>Bacillati</taxon>
        <taxon>Actinomycetota</taxon>
        <taxon>Actinomycetes</taxon>
        <taxon>Kitasatosporales</taxon>
        <taxon>Streptomycetaceae</taxon>
        <taxon>Streptomyces</taxon>
    </lineage>
</organism>
<gene>
    <name evidence="2" type="ORF">GCM10009802_25680</name>
</gene>
<name>A0ABP5JY02_9ACTN</name>
<evidence type="ECO:0000313" key="2">
    <source>
        <dbReference type="EMBL" id="GAA2122003.1"/>
    </source>
</evidence>
<dbReference type="SUPFAM" id="SSF50965">
    <property type="entry name" value="Galactose oxidase, central domain"/>
    <property type="match status" value="1"/>
</dbReference>
<dbReference type="Proteomes" id="UP001500443">
    <property type="component" value="Unassembled WGS sequence"/>
</dbReference>